<feature type="transmembrane region" description="Helical" evidence="6">
    <location>
        <begin position="25"/>
        <end position="49"/>
    </location>
</feature>
<feature type="transmembrane region" description="Helical" evidence="6">
    <location>
        <begin position="188"/>
        <end position="212"/>
    </location>
</feature>
<evidence type="ECO:0000256" key="3">
    <source>
        <dbReference type="ARBA" id="ARBA00022989"/>
    </source>
</evidence>
<dbReference type="PANTHER" id="PTHR23423">
    <property type="entry name" value="ORGANIC SOLUTE TRANSPORTER-RELATED"/>
    <property type="match status" value="1"/>
</dbReference>
<dbReference type="Pfam" id="PF03619">
    <property type="entry name" value="Solute_trans_a"/>
    <property type="match status" value="1"/>
</dbReference>
<feature type="compositionally biased region" description="Low complexity" evidence="5">
    <location>
        <begin position="585"/>
        <end position="600"/>
    </location>
</feature>
<dbReference type="InterPro" id="IPR005178">
    <property type="entry name" value="Ostalpha/TMEM184C"/>
</dbReference>
<dbReference type="SMART" id="SM01417">
    <property type="entry name" value="Solute_trans_a"/>
    <property type="match status" value="1"/>
</dbReference>
<sequence>MQNGTQLTFGSPDMGSGAGSRLPSALLISCGISVMAASIISTVSIYLHLKNYRQPILQRMVIRILIMVPVYGISSLIAIFSLSAAFFIDAVRDIYEAFVIYCFFELLLAYLGNERSLLILLHGRAPRPPIFPVNLFMHEIDVSDPYTFLFLKRGILQYVQIKPILAAVTVLLKSLGKYNEGDLRAASGYLYVSIVYNFSIFLSLYCLAMFWACVHQDLAPFRPVPKFLTIKGIIFFSFWQSIVISILVSAGAITRIGPYTDSEHISLALTDCLICFEMPLFAIAHFYAFSHRDYMDRRTLYAARMRFLYAFRDAFGFRDVWEDSKATFGGEGMGYKEFEPAEGLIHQGSGRDRRIKAGLRYSKGGKKKYWLPMPAAETEPSTTSNVIQHAMRRDSSEEVYAPLLEDQADAVFQDGSDMVSDDEDELGGPSRATDGYSLYFGSPNASDDDLFGHSRRFIFGDYNYPTIDCSRESARKEMWEEEERILSNQRNAYFSPRNQSRGDFFSGIGGGGVGGGYGAVGNSIRDGREGREPSISPKGKERAREGPVLAEADVSGPTLVDMRDNTLPDVQVDGIRLNWTKHQKLQPSSRSSSHKQSLSPARRKPKISTSSSTRAGSGDDNHERASSSLQSPSHSASSSTPQSAVTSPRHRTTSLPSDAVDLIVEDPRAAERAMQIERKKGDPAVRSSGLRKVYKREYVAHGGVGGGPDDGRESDRTKKIQVEEKRSIRDGTRSPSELEGTPSPPDETTIRVEHVIGEEEEDSRDDVGEVEQEPLMEQVTEMTIAREESPPPHARVNVSRFPAEEGNPWA</sequence>
<dbReference type="OrthoDB" id="5348404at2759"/>
<comment type="subcellular location">
    <subcellularLocation>
        <location evidence="1">Membrane</location>
        <topology evidence="1">Multi-pass membrane protein</topology>
    </subcellularLocation>
</comment>
<protein>
    <submittedName>
        <fullName evidence="7">DUF300-domain-containing protein</fullName>
    </submittedName>
</protein>
<reference evidence="7 8" key="1">
    <citation type="journal article" date="2016" name="Mol. Biol. Evol.">
        <title>Comparative Genomics of Early-Diverging Mushroom-Forming Fungi Provides Insights into the Origins of Lignocellulose Decay Capabilities.</title>
        <authorList>
            <person name="Nagy L.G."/>
            <person name="Riley R."/>
            <person name="Tritt A."/>
            <person name="Adam C."/>
            <person name="Daum C."/>
            <person name="Floudas D."/>
            <person name="Sun H."/>
            <person name="Yadav J.S."/>
            <person name="Pangilinan J."/>
            <person name="Larsson K.H."/>
            <person name="Matsuura K."/>
            <person name="Barry K."/>
            <person name="Labutti K."/>
            <person name="Kuo R."/>
            <person name="Ohm R.A."/>
            <person name="Bhattacharya S.S."/>
            <person name="Shirouzu T."/>
            <person name="Yoshinaga Y."/>
            <person name="Martin F.M."/>
            <person name="Grigoriev I.V."/>
            <person name="Hibbett D.S."/>
        </authorList>
    </citation>
    <scope>NUCLEOTIDE SEQUENCE [LARGE SCALE GENOMIC DNA]</scope>
    <source>
        <strain evidence="7 8">HHB9708</strain>
    </source>
</reference>
<dbReference type="GO" id="GO:0016020">
    <property type="term" value="C:membrane"/>
    <property type="evidence" value="ECO:0007669"/>
    <property type="project" value="UniProtKB-SubCell"/>
</dbReference>
<feature type="compositionally biased region" description="Basic and acidic residues" evidence="5">
    <location>
        <begin position="665"/>
        <end position="683"/>
    </location>
</feature>
<feature type="region of interest" description="Disordered" evidence="5">
    <location>
        <begin position="581"/>
        <end position="751"/>
    </location>
</feature>
<feature type="transmembrane region" description="Helical" evidence="6">
    <location>
        <begin position="233"/>
        <end position="253"/>
    </location>
</feature>
<dbReference type="AlphaFoldDB" id="A0A164QG84"/>
<feature type="transmembrane region" description="Helical" evidence="6">
    <location>
        <begin position="61"/>
        <end position="88"/>
    </location>
</feature>
<evidence type="ECO:0000256" key="4">
    <source>
        <dbReference type="ARBA" id="ARBA00023136"/>
    </source>
</evidence>
<keyword evidence="3 6" id="KW-1133">Transmembrane helix</keyword>
<organism evidence="7 8">
    <name type="scientific">Sistotremastrum niveocremeum HHB9708</name>
    <dbReference type="NCBI Taxonomy" id="1314777"/>
    <lineage>
        <taxon>Eukaryota</taxon>
        <taxon>Fungi</taxon>
        <taxon>Dikarya</taxon>
        <taxon>Basidiomycota</taxon>
        <taxon>Agaricomycotina</taxon>
        <taxon>Agaricomycetes</taxon>
        <taxon>Sistotremastrales</taxon>
        <taxon>Sistotremastraceae</taxon>
        <taxon>Sertulicium</taxon>
        <taxon>Sertulicium niveocremeum</taxon>
    </lineage>
</organism>
<dbReference type="Proteomes" id="UP000076722">
    <property type="component" value="Unassembled WGS sequence"/>
</dbReference>
<feature type="transmembrane region" description="Helical" evidence="6">
    <location>
        <begin position="265"/>
        <end position="289"/>
    </location>
</feature>
<feature type="compositionally biased region" description="Basic and acidic residues" evidence="5">
    <location>
        <begin position="525"/>
        <end position="545"/>
    </location>
</feature>
<keyword evidence="2 6" id="KW-0812">Transmembrane</keyword>
<evidence type="ECO:0000256" key="2">
    <source>
        <dbReference type="ARBA" id="ARBA00022692"/>
    </source>
</evidence>
<name>A0A164QG84_9AGAM</name>
<evidence type="ECO:0000256" key="5">
    <source>
        <dbReference type="SAM" id="MobiDB-lite"/>
    </source>
</evidence>
<evidence type="ECO:0000313" key="7">
    <source>
        <dbReference type="EMBL" id="KZS89629.1"/>
    </source>
</evidence>
<feature type="compositionally biased region" description="Basic and acidic residues" evidence="5">
    <location>
        <begin position="709"/>
        <end position="732"/>
    </location>
</feature>
<feature type="region of interest" description="Disordered" evidence="5">
    <location>
        <begin position="783"/>
        <end position="810"/>
    </location>
</feature>
<feature type="region of interest" description="Disordered" evidence="5">
    <location>
        <begin position="519"/>
        <end position="564"/>
    </location>
</feature>
<evidence type="ECO:0000256" key="1">
    <source>
        <dbReference type="ARBA" id="ARBA00004141"/>
    </source>
</evidence>
<dbReference type="EMBL" id="KV419426">
    <property type="protein sequence ID" value="KZS89629.1"/>
    <property type="molecule type" value="Genomic_DNA"/>
</dbReference>
<proteinExistence type="predicted"/>
<evidence type="ECO:0000313" key="8">
    <source>
        <dbReference type="Proteomes" id="UP000076722"/>
    </source>
</evidence>
<keyword evidence="4 6" id="KW-0472">Membrane</keyword>
<feature type="transmembrane region" description="Helical" evidence="6">
    <location>
        <begin position="94"/>
        <end position="112"/>
    </location>
</feature>
<feature type="compositionally biased region" description="Low complexity" evidence="5">
    <location>
        <begin position="626"/>
        <end position="647"/>
    </location>
</feature>
<accession>A0A164QG84</accession>
<keyword evidence="8" id="KW-1185">Reference proteome</keyword>
<evidence type="ECO:0000256" key="6">
    <source>
        <dbReference type="SAM" id="Phobius"/>
    </source>
</evidence>
<gene>
    <name evidence="7" type="ORF">SISNIDRAFT_497422</name>
</gene>
<dbReference type="STRING" id="1314777.A0A164QG84"/>